<organism evidence="2 3">
    <name type="scientific">Phytophthora sojae (strain P6497)</name>
    <name type="common">Soybean stem and root rot agent</name>
    <name type="synonym">Phytophthora megasperma f. sp. glycines</name>
    <dbReference type="NCBI Taxonomy" id="1094619"/>
    <lineage>
        <taxon>Eukaryota</taxon>
        <taxon>Sar</taxon>
        <taxon>Stramenopiles</taxon>
        <taxon>Oomycota</taxon>
        <taxon>Peronosporomycetes</taxon>
        <taxon>Peronosporales</taxon>
        <taxon>Peronosporaceae</taxon>
        <taxon>Phytophthora</taxon>
    </lineage>
</organism>
<evidence type="ECO:0008006" key="4">
    <source>
        <dbReference type="Google" id="ProtNLM"/>
    </source>
</evidence>
<feature type="compositionally biased region" description="Low complexity" evidence="1">
    <location>
        <begin position="291"/>
        <end position="308"/>
    </location>
</feature>
<gene>
    <name evidence="2" type="ORF">PHYSODRAFT_324304</name>
</gene>
<feature type="compositionally biased region" description="Basic and acidic residues" evidence="1">
    <location>
        <begin position="1"/>
        <end position="10"/>
    </location>
</feature>
<dbReference type="PANTHER" id="PTHR43102:SF2">
    <property type="entry name" value="GAF DOMAIN-CONTAINING PROTEIN"/>
    <property type="match status" value="1"/>
</dbReference>
<evidence type="ECO:0000313" key="3">
    <source>
        <dbReference type="Proteomes" id="UP000002640"/>
    </source>
</evidence>
<feature type="compositionally biased region" description="Polar residues" evidence="1">
    <location>
        <begin position="16"/>
        <end position="48"/>
    </location>
</feature>
<feature type="region of interest" description="Disordered" evidence="1">
    <location>
        <begin position="274"/>
        <end position="309"/>
    </location>
</feature>
<dbReference type="RefSeq" id="XP_009518329.1">
    <property type="nucleotide sequence ID" value="XM_009520034.1"/>
</dbReference>
<dbReference type="KEGG" id="psoj:PHYSODRAFT_324304"/>
<dbReference type="InParanoid" id="G4YTB9"/>
<evidence type="ECO:0000256" key="1">
    <source>
        <dbReference type="SAM" id="MobiDB-lite"/>
    </source>
</evidence>
<dbReference type="SUPFAM" id="SSF55781">
    <property type="entry name" value="GAF domain-like"/>
    <property type="match status" value="1"/>
</dbReference>
<evidence type="ECO:0000313" key="2">
    <source>
        <dbReference type="EMBL" id="EGZ23041.1"/>
    </source>
</evidence>
<keyword evidence="3" id="KW-1185">Reference proteome</keyword>
<dbReference type="AlphaFoldDB" id="G4YTB9"/>
<accession>G4YTB9</accession>
<dbReference type="Proteomes" id="UP000002640">
    <property type="component" value="Unassembled WGS sequence"/>
</dbReference>
<feature type="compositionally biased region" description="Low complexity" evidence="1">
    <location>
        <begin position="274"/>
        <end position="283"/>
    </location>
</feature>
<protein>
    <recommendedName>
        <fullName evidence="4">GAF domain-containing protein</fullName>
    </recommendedName>
</protein>
<dbReference type="Gene3D" id="3.30.450.40">
    <property type="match status" value="1"/>
</dbReference>
<dbReference type="GeneID" id="20645103"/>
<reference evidence="2 3" key="1">
    <citation type="journal article" date="2006" name="Science">
        <title>Phytophthora genome sequences uncover evolutionary origins and mechanisms of pathogenesis.</title>
        <authorList>
            <person name="Tyler B.M."/>
            <person name="Tripathy S."/>
            <person name="Zhang X."/>
            <person name="Dehal P."/>
            <person name="Jiang R.H."/>
            <person name="Aerts A."/>
            <person name="Arredondo F.D."/>
            <person name="Baxter L."/>
            <person name="Bensasson D."/>
            <person name="Beynon J.L."/>
            <person name="Chapman J."/>
            <person name="Damasceno C.M."/>
            <person name="Dorrance A.E."/>
            <person name="Dou D."/>
            <person name="Dickerman A.W."/>
            <person name="Dubchak I.L."/>
            <person name="Garbelotto M."/>
            <person name="Gijzen M."/>
            <person name="Gordon S.G."/>
            <person name="Govers F."/>
            <person name="Grunwald N.J."/>
            <person name="Huang W."/>
            <person name="Ivors K.L."/>
            <person name="Jones R.W."/>
            <person name="Kamoun S."/>
            <person name="Krampis K."/>
            <person name="Lamour K.H."/>
            <person name="Lee M.K."/>
            <person name="McDonald W.H."/>
            <person name="Medina M."/>
            <person name="Meijer H.J."/>
            <person name="Nordberg E.K."/>
            <person name="Maclean D.J."/>
            <person name="Ospina-Giraldo M.D."/>
            <person name="Morris P.F."/>
            <person name="Phuntumart V."/>
            <person name="Putnam N.H."/>
            <person name="Rash S."/>
            <person name="Rose J.K."/>
            <person name="Sakihama Y."/>
            <person name="Salamov A.A."/>
            <person name="Savidor A."/>
            <person name="Scheuring C.F."/>
            <person name="Smith B.M."/>
            <person name="Sobral B.W."/>
            <person name="Terry A."/>
            <person name="Torto-Alalibo T.A."/>
            <person name="Win J."/>
            <person name="Xu Z."/>
            <person name="Zhang H."/>
            <person name="Grigoriev I.V."/>
            <person name="Rokhsar D.S."/>
            <person name="Boore J.L."/>
        </authorList>
    </citation>
    <scope>NUCLEOTIDE SEQUENCE [LARGE SCALE GENOMIC DNA]</scope>
    <source>
        <strain evidence="2 3">P6497</strain>
    </source>
</reference>
<dbReference type="InterPro" id="IPR029016">
    <property type="entry name" value="GAF-like_dom_sf"/>
</dbReference>
<sequence length="767" mass="84574">MRIALEEANKRRQRGWSGSQYSANSAPSFSTQQSEELNPDNESTTQPPSDAEMLERARSAHRNVDFVALAAGPERGGPWQRVEAADRFVVFKRSVNAETNDNRLPGLEVMCAGRLDASLEEVDGVLRSKSEVDLASTMQGLHSKNFIFGSLDREVPCSDEAQDTNDEESNNYSSEQLNVKTSSFVRTNLFSRNEQWCFSDFFQRKKERDGFTISQRALPPFERTPGRLVGNNMRVDQLHGLNASYLVDQLPNRKGLRVVYNAWFEDPVMGIEASSTSTMSSRTSSRRRRSGLSVVSSTSSNGSIGETTTDSKAQLRRLLSLAHGMTKLPDLIRRRRFGFQVPMDFDAVQAGNTRCPCCTHSLAPVKMSLSLAASAITKRSLRSLRMDTRRCYLCGYLVCIDCWSAEYMESTIGRVAAIVVCTRCHAAVKACDYSEVCAPDNTSNHRGPVKVVADEPNDSPAPLLTDFLAASLLNAPPGGADRAAVLSVVRMLLRQSEATDDESDDSDYDCSYNSDCGEDNNVAVEELERYLGDESQLPELESCVIANAERRTYLIDLPDDPTTTVPPGVIPSHDDIRLRVVTDKGLLLLAYQHAPLDPAPGISIDDACDVRDLDLLCQLAMRATGCTDAFMSVAGLKHNHVLAATNPMFLHAAVPREQGFCQHTIMTTKPFVATHPEADVRFHEIVGVKALSIRYYVGFPLLVPIAETTGYSETEMPVGTLCCIHSIARAELTRSQYATMKRLTETASRLIQLKGRQLQQQLAQGAA</sequence>
<dbReference type="SMR" id="G4YTB9"/>
<feature type="region of interest" description="Disordered" evidence="1">
    <location>
        <begin position="1"/>
        <end position="54"/>
    </location>
</feature>
<dbReference type="EMBL" id="JH159152">
    <property type="protein sequence ID" value="EGZ23041.1"/>
    <property type="molecule type" value="Genomic_DNA"/>
</dbReference>
<dbReference type="STRING" id="1094619.G4YTB9"/>
<proteinExistence type="predicted"/>
<name>G4YTB9_PHYSP</name>
<dbReference type="PANTHER" id="PTHR43102">
    <property type="entry name" value="SLR1143 PROTEIN"/>
    <property type="match status" value="1"/>
</dbReference>